<organism evidence="3 4">
    <name type="scientific">Marchantia polymorpha subsp. ruderalis</name>
    <dbReference type="NCBI Taxonomy" id="1480154"/>
    <lineage>
        <taxon>Eukaryota</taxon>
        <taxon>Viridiplantae</taxon>
        <taxon>Streptophyta</taxon>
        <taxon>Embryophyta</taxon>
        <taxon>Marchantiophyta</taxon>
        <taxon>Marchantiopsida</taxon>
        <taxon>Marchantiidae</taxon>
        <taxon>Marchantiales</taxon>
        <taxon>Marchantiaceae</taxon>
        <taxon>Marchantia</taxon>
    </lineage>
</organism>
<reference evidence="3" key="1">
    <citation type="submission" date="2016-03" db="EMBL/GenBank/DDBJ databases">
        <title>Mechanisms controlling the formation of the plant cell surface in tip-growing cells are functionally conserved among land plants.</title>
        <authorList>
            <person name="Honkanen S."/>
            <person name="Jones V.A."/>
            <person name="Morieri G."/>
            <person name="Champion C."/>
            <person name="Hetherington A.J."/>
            <person name="Kelly S."/>
            <person name="Saint-Marcoux D."/>
            <person name="Proust H."/>
            <person name="Prescott H."/>
            <person name="Dolan L."/>
        </authorList>
    </citation>
    <scope>NUCLEOTIDE SEQUENCE [LARGE SCALE GENOMIC DNA]</scope>
    <source>
        <tissue evidence="3">Whole gametophyte</tissue>
    </source>
</reference>
<keyword evidence="4" id="KW-1185">Reference proteome</keyword>
<feature type="region of interest" description="Disordered" evidence="2">
    <location>
        <begin position="323"/>
        <end position="352"/>
    </location>
</feature>
<dbReference type="AlphaFoldDB" id="A0A176WFX2"/>
<dbReference type="Proteomes" id="UP000077202">
    <property type="component" value="Unassembled WGS sequence"/>
</dbReference>
<comment type="caution">
    <text evidence="3">The sequence shown here is derived from an EMBL/GenBank/DDBJ whole genome shotgun (WGS) entry which is preliminary data.</text>
</comment>
<feature type="coiled-coil region" evidence="1">
    <location>
        <begin position="181"/>
        <end position="208"/>
    </location>
</feature>
<name>A0A176WFX2_MARPO</name>
<evidence type="ECO:0000313" key="4">
    <source>
        <dbReference type="Proteomes" id="UP000077202"/>
    </source>
</evidence>
<proteinExistence type="predicted"/>
<gene>
    <name evidence="3" type="ORF">AXG93_2356s1070</name>
</gene>
<evidence type="ECO:0000313" key="3">
    <source>
        <dbReference type="EMBL" id="OAE31242.1"/>
    </source>
</evidence>
<evidence type="ECO:0000256" key="2">
    <source>
        <dbReference type="SAM" id="MobiDB-lite"/>
    </source>
</evidence>
<dbReference type="EMBL" id="LVLJ01001131">
    <property type="protein sequence ID" value="OAE31242.1"/>
    <property type="molecule type" value="Genomic_DNA"/>
</dbReference>
<protein>
    <submittedName>
        <fullName evidence="3">Uncharacterized protein</fullName>
    </submittedName>
</protein>
<keyword evidence="1" id="KW-0175">Coiled coil</keyword>
<sequence length="352" mass="39556">MMATSPSTVRVSRKMRLLTTVERRKFLMQTHAQEGEEVVSVNEINTDQEDEQINLPLWRTERSKYRREERPRKRRKLPEVAETEERERMTVPINFKSFNARARTKVKPRQLILEADRSTESKAAASQGHTKPEAGVELNVIPLLRYFNSKFEKYVGTTNNGSYLELVRNRSRTKVATTSAAAAKQRQLQEREAKYEILRKRLAEEVELRSYSEKTCEGLGEDIEITRCATFDLRDRLEASRVEFNMESRRVDELTAASEKKEQAHAAELAAKVKTLPECEAAKISDLELIEKLEAQCNELRSQRSQAEEQLYGIGISGGATGVVTSGGVSSSTSGGTSEDTTSGTSSTAIGT</sequence>
<accession>A0A176WFX2</accession>
<evidence type="ECO:0000256" key="1">
    <source>
        <dbReference type="SAM" id="Coils"/>
    </source>
</evidence>